<evidence type="ECO:0000313" key="2">
    <source>
        <dbReference type="Proteomes" id="UP000238163"/>
    </source>
</evidence>
<sequence>MIERNMAVVLDCDNSKMCLEMPTLFSREGVIVIAVANNPCRLPRVNGRPVGETVDAYENSSDFRLIARLAEEIQHRDISDVIMVTADRALARAVTEFVNQRYINCQCYPNVAQALMNDRLMHAMMFDPLNW</sequence>
<dbReference type="Proteomes" id="UP000238163">
    <property type="component" value="Unassembled WGS sequence"/>
</dbReference>
<comment type="caution">
    <text evidence="1">The sequence shown here is derived from an EMBL/GenBank/DDBJ whole genome shotgun (WGS) entry which is preliminary data.</text>
</comment>
<evidence type="ECO:0008006" key="3">
    <source>
        <dbReference type="Google" id="ProtNLM"/>
    </source>
</evidence>
<keyword evidence="2" id="KW-1185">Reference proteome</keyword>
<name>A0ABX5D4K5_9VIBR</name>
<reference evidence="1 2" key="1">
    <citation type="submission" date="2018-03" db="EMBL/GenBank/DDBJ databases">
        <title>Genetic Diversity and Phenotypic Plasticity of AHL Mediated Quorum Sensing in Environmental Strains of Vibrio mediterranei.</title>
        <authorList>
            <person name="Lantoine F."/>
            <person name="Vouve F."/>
        </authorList>
    </citation>
    <scope>NUCLEOTIDE SEQUENCE [LARGE SCALE GENOMIC DNA]</scope>
    <source>
        <strain evidence="1 2">17LN0615E</strain>
    </source>
</reference>
<dbReference type="EMBL" id="NWTN01000043">
    <property type="protein sequence ID" value="PRQ64603.1"/>
    <property type="molecule type" value="Genomic_DNA"/>
</dbReference>
<protein>
    <recommendedName>
        <fullName evidence="3">NYN domain-containing protein</fullName>
    </recommendedName>
</protein>
<dbReference type="RefSeq" id="WP_096444393.1">
    <property type="nucleotide sequence ID" value="NZ_NWTO01000039.1"/>
</dbReference>
<proteinExistence type="predicted"/>
<evidence type="ECO:0000313" key="1">
    <source>
        <dbReference type="EMBL" id="PRQ64603.1"/>
    </source>
</evidence>
<accession>A0ABX5D4K5</accession>
<gene>
    <name evidence="1" type="ORF">COR51_26640</name>
</gene>
<organism evidence="1 2">
    <name type="scientific">Vibrio mediterranei</name>
    <dbReference type="NCBI Taxonomy" id="689"/>
    <lineage>
        <taxon>Bacteria</taxon>
        <taxon>Pseudomonadati</taxon>
        <taxon>Pseudomonadota</taxon>
        <taxon>Gammaproteobacteria</taxon>
        <taxon>Vibrionales</taxon>
        <taxon>Vibrionaceae</taxon>
        <taxon>Vibrio</taxon>
    </lineage>
</organism>